<keyword evidence="2" id="KW-0812">Transmembrane</keyword>
<evidence type="ECO:0000256" key="2">
    <source>
        <dbReference type="SAM" id="Phobius"/>
    </source>
</evidence>
<dbReference type="Pfam" id="PF22936">
    <property type="entry name" value="Pol_BBD"/>
    <property type="match status" value="1"/>
</dbReference>
<dbReference type="PANTHER" id="PTHR34222">
    <property type="entry name" value="GAG_PRE-INTEGRS DOMAIN-CONTAINING PROTEIN"/>
    <property type="match status" value="1"/>
</dbReference>
<dbReference type="PANTHER" id="PTHR34222:SF100">
    <property type="entry name" value="CCHC-TYPE DOMAIN-CONTAINING PROTEIN"/>
    <property type="match status" value="1"/>
</dbReference>
<dbReference type="EMBL" id="BDDD01000667">
    <property type="protein sequence ID" value="GAV68876.1"/>
    <property type="molecule type" value="Genomic_DNA"/>
</dbReference>
<evidence type="ECO:0000313" key="5">
    <source>
        <dbReference type="Proteomes" id="UP000187406"/>
    </source>
</evidence>
<protein>
    <recommendedName>
        <fullName evidence="3">Retrovirus-related Pol polyprotein from transposon TNT 1-94-like beta-barrel domain-containing protein</fullName>
    </recommendedName>
</protein>
<dbReference type="InParanoid" id="A0A1Q3BLH2"/>
<evidence type="ECO:0000259" key="3">
    <source>
        <dbReference type="Pfam" id="PF22936"/>
    </source>
</evidence>
<keyword evidence="2" id="KW-0472">Membrane</keyword>
<dbReference type="Proteomes" id="UP000187406">
    <property type="component" value="Unassembled WGS sequence"/>
</dbReference>
<feature type="transmembrane region" description="Helical" evidence="2">
    <location>
        <begin position="350"/>
        <end position="369"/>
    </location>
</feature>
<organism evidence="4 5">
    <name type="scientific">Cephalotus follicularis</name>
    <name type="common">Albany pitcher plant</name>
    <dbReference type="NCBI Taxonomy" id="3775"/>
    <lineage>
        <taxon>Eukaryota</taxon>
        <taxon>Viridiplantae</taxon>
        <taxon>Streptophyta</taxon>
        <taxon>Embryophyta</taxon>
        <taxon>Tracheophyta</taxon>
        <taxon>Spermatophyta</taxon>
        <taxon>Magnoliopsida</taxon>
        <taxon>eudicotyledons</taxon>
        <taxon>Gunneridae</taxon>
        <taxon>Pentapetalae</taxon>
        <taxon>rosids</taxon>
        <taxon>fabids</taxon>
        <taxon>Oxalidales</taxon>
        <taxon>Cephalotaceae</taxon>
        <taxon>Cephalotus</taxon>
    </lineage>
</organism>
<gene>
    <name evidence="4" type="ORF">CFOL_v3_12379</name>
</gene>
<feature type="transmembrane region" description="Helical" evidence="2">
    <location>
        <begin position="291"/>
        <end position="310"/>
    </location>
</feature>
<dbReference type="SUPFAM" id="SSF57756">
    <property type="entry name" value="Retrovirus zinc finger-like domains"/>
    <property type="match status" value="1"/>
</dbReference>
<feature type="domain" description="Retrovirus-related Pol polyprotein from transposon TNT 1-94-like beta-barrel" evidence="3">
    <location>
        <begin position="146"/>
        <end position="222"/>
    </location>
</feature>
<dbReference type="InterPro" id="IPR036875">
    <property type="entry name" value="Znf_CCHC_sf"/>
</dbReference>
<dbReference type="OrthoDB" id="1706811at2759"/>
<reference evidence="5" key="1">
    <citation type="submission" date="2016-04" db="EMBL/GenBank/DDBJ databases">
        <title>Cephalotus genome sequencing.</title>
        <authorList>
            <person name="Fukushima K."/>
            <person name="Hasebe M."/>
            <person name="Fang X."/>
        </authorList>
    </citation>
    <scope>NUCLEOTIDE SEQUENCE [LARGE SCALE GENOMIC DNA]</scope>
    <source>
        <strain evidence="5">cv. St1</strain>
    </source>
</reference>
<accession>A0A1Q3BLH2</accession>
<feature type="transmembrane region" description="Helical" evidence="2">
    <location>
        <begin position="317"/>
        <end position="338"/>
    </location>
</feature>
<dbReference type="GO" id="GO:0003676">
    <property type="term" value="F:nucleic acid binding"/>
    <property type="evidence" value="ECO:0007669"/>
    <property type="project" value="InterPro"/>
</dbReference>
<keyword evidence="2" id="KW-1133">Transmembrane helix</keyword>
<proteinExistence type="predicted"/>
<dbReference type="STRING" id="3775.A0A1Q3BLH2"/>
<feature type="region of interest" description="Disordered" evidence="1">
    <location>
        <begin position="42"/>
        <end position="65"/>
    </location>
</feature>
<dbReference type="AlphaFoldDB" id="A0A1Q3BLH2"/>
<dbReference type="GO" id="GO:0008270">
    <property type="term" value="F:zinc ion binding"/>
    <property type="evidence" value="ECO:0007669"/>
    <property type="project" value="InterPro"/>
</dbReference>
<evidence type="ECO:0000256" key="1">
    <source>
        <dbReference type="SAM" id="MobiDB-lite"/>
    </source>
</evidence>
<feature type="compositionally biased region" description="Polar residues" evidence="1">
    <location>
        <begin position="42"/>
        <end position="57"/>
    </location>
</feature>
<sequence>MALRDDFEPTRASILNRQPIPSLETALSELISEETRRLSITSQQSPFIIPATSSSPPHRSDNSKRPRCTYCHKIGHTVKTCYDIVGRLPGKYTGLKNAAATTTAPSGSESSSQIHQLSTADLEALLNQVMSRTGSSAMSATSGNTWLIDFACCNHMTSDPQLFTSKPVVHHGPTIHTANGFSMHVTYTGTVQTQSFSIPDTYLVPQLSLNLLSVGQLCDNGYDLLFSRHGCVIQDSQTGQRVGTCLKIGRMFELTFLQPLPGLSVVAHPSLSLHLWHTGLGHASVPRVTSLVSSGLLGSVSGILLIACLVHLVNKVLYLFLLVNHVLQNLLISFTLIFRDLHLLQLLEVHVILLFLWMTSLAILGFICLNNDQKFQGFFAISII</sequence>
<keyword evidence="5" id="KW-1185">Reference proteome</keyword>
<dbReference type="InterPro" id="IPR054722">
    <property type="entry name" value="PolX-like_BBD"/>
</dbReference>
<comment type="caution">
    <text evidence="4">The sequence shown here is derived from an EMBL/GenBank/DDBJ whole genome shotgun (WGS) entry which is preliminary data.</text>
</comment>
<name>A0A1Q3BLH2_CEPFO</name>
<evidence type="ECO:0000313" key="4">
    <source>
        <dbReference type="EMBL" id="GAV68876.1"/>
    </source>
</evidence>